<dbReference type="EC" id="3.5.99.2" evidence="5 9"/>
<evidence type="ECO:0000256" key="4">
    <source>
        <dbReference type="ARBA" id="ARBA00011881"/>
    </source>
</evidence>
<evidence type="ECO:0000256" key="3">
    <source>
        <dbReference type="ARBA" id="ARBA00010264"/>
    </source>
</evidence>
<dbReference type="InterPro" id="IPR004305">
    <property type="entry name" value="Thiaminase-2/PQQC"/>
</dbReference>
<comment type="function">
    <text evidence="9">Catalyzes an amino-pyrimidine hydrolysis reaction at the C5' of the pyrimidine moiety of thiamine compounds, a reaction that is part of a thiamine salvage pathway.</text>
</comment>
<evidence type="ECO:0000313" key="11">
    <source>
        <dbReference type="EMBL" id="QSO47812.1"/>
    </source>
</evidence>
<organism evidence="11 12">
    <name type="scientific">Alicyclobacillus mengziensis</name>
    <dbReference type="NCBI Taxonomy" id="2931921"/>
    <lineage>
        <taxon>Bacteria</taxon>
        <taxon>Bacillati</taxon>
        <taxon>Bacillota</taxon>
        <taxon>Bacilli</taxon>
        <taxon>Bacillales</taxon>
        <taxon>Alicyclobacillaceae</taxon>
        <taxon>Alicyclobacillus</taxon>
    </lineage>
</organism>
<protein>
    <recommendedName>
        <fullName evidence="6 9">Aminopyrimidine aminohydrolase</fullName>
        <ecNumber evidence="5 9">3.5.99.2</ecNumber>
    </recommendedName>
</protein>
<dbReference type="KEGG" id="afx:JZ786_01840"/>
<dbReference type="CDD" id="cd19360">
    <property type="entry name" value="TenA_C_SaTenA-like"/>
    <property type="match status" value="1"/>
</dbReference>
<comment type="similarity">
    <text evidence="3 9">Belongs to the TenA family.</text>
</comment>
<dbReference type="SUPFAM" id="SSF48613">
    <property type="entry name" value="Heme oxygenase-like"/>
    <property type="match status" value="1"/>
</dbReference>
<comment type="catalytic activity">
    <reaction evidence="8 9">
        <text>thiamine + H2O = 5-(2-hydroxyethyl)-4-methylthiazole + 4-amino-5-hydroxymethyl-2-methylpyrimidine + H(+)</text>
        <dbReference type="Rhea" id="RHEA:17509"/>
        <dbReference type="ChEBI" id="CHEBI:15377"/>
        <dbReference type="ChEBI" id="CHEBI:15378"/>
        <dbReference type="ChEBI" id="CHEBI:16892"/>
        <dbReference type="ChEBI" id="CHEBI:17957"/>
        <dbReference type="ChEBI" id="CHEBI:18385"/>
        <dbReference type="EC" id="3.5.99.2"/>
    </reaction>
</comment>
<gene>
    <name evidence="11" type="primary">tenA</name>
    <name evidence="11" type="ORF">JZ786_01840</name>
</gene>
<evidence type="ECO:0000256" key="2">
    <source>
        <dbReference type="ARBA" id="ARBA00004948"/>
    </source>
</evidence>
<reference evidence="11 12" key="1">
    <citation type="submission" date="2021-02" db="EMBL/GenBank/DDBJ databases">
        <title>Alicyclobacillus curvatus sp. nov. and Alicyclobacillus mengziensis sp. nov., two acidophilic bacteria isolated from acid mine drainage.</title>
        <authorList>
            <person name="Huang Y."/>
        </authorList>
    </citation>
    <scope>NUCLEOTIDE SEQUENCE [LARGE SCALE GENOMIC DNA]</scope>
    <source>
        <strain evidence="11 12">S30H14</strain>
    </source>
</reference>
<comment type="catalytic activity">
    <reaction evidence="1 9">
        <text>4-amino-5-aminomethyl-2-methylpyrimidine + H2O = 4-amino-5-hydroxymethyl-2-methylpyrimidine + NH4(+)</text>
        <dbReference type="Rhea" id="RHEA:31799"/>
        <dbReference type="ChEBI" id="CHEBI:15377"/>
        <dbReference type="ChEBI" id="CHEBI:16892"/>
        <dbReference type="ChEBI" id="CHEBI:28938"/>
        <dbReference type="ChEBI" id="CHEBI:63416"/>
        <dbReference type="EC" id="3.5.99.2"/>
    </reaction>
</comment>
<dbReference type="GO" id="GO:0005829">
    <property type="term" value="C:cytosol"/>
    <property type="evidence" value="ECO:0007669"/>
    <property type="project" value="TreeGrafter"/>
</dbReference>
<dbReference type="GO" id="GO:0009228">
    <property type="term" value="P:thiamine biosynthetic process"/>
    <property type="evidence" value="ECO:0007669"/>
    <property type="project" value="UniProtKB-KW"/>
</dbReference>
<evidence type="ECO:0000256" key="8">
    <source>
        <dbReference type="ARBA" id="ARBA00048337"/>
    </source>
</evidence>
<dbReference type="GO" id="GO:0050334">
    <property type="term" value="F:thiaminase activity"/>
    <property type="evidence" value="ECO:0007669"/>
    <property type="project" value="UniProtKB-EC"/>
</dbReference>
<comment type="pathway">
    <text evidence="2 9">Cofactor biosynthesis; thiamine diphosphate biosynthesis.</text>
</comment>
<dbReference type="InterPro" id="IPR027574">
    <property type="entry name" value="Thiaminase_II"/>
</dbReference>
<evidence type="ECO:0000259" key="10">
    <source>
        <dbReference type="Pfam" id="PF03070"/>
    </source>
</evidence>
<evidence type="ECO:0000256" key="6">
    <source>
        <dbReference type="ARBA" id="ARBA00013647"/>
    </source>
</evidence>
<dbReference type="InterPro" id="IPR016084">
    <property type="entry name" value="Haem_Oase-like_multi-hlx"/>
</dbReference>
<evidence type="ECO:0000256" key="1">
    <source>
        <dbReference type="ARBA" id="ARBA00001881"/>
    </source>
</evidence>
<evidence type="ECO:0000256" key="7">
    <source>
        <dbReference type="ARBA" id="ARBA00022977"/>
    </source>
</evidence>
<dbReference type="InterPro" id="IPR050967">
    <property type="entry name" value="Thiamine_Salvage_TenA"/>
</dbReference>
<dbReference type="EMBL" id="CP071182">
    <property type="protein sequence ID" value="QSO47812.1"/>
    <property type="molecule type" value="Genomic_DNA"/>
</dbReference>
<feature type="domain" description="Thiaminase-2/PQQC" evidence="10">
    <location>
        <begin position="14"/>
        <end position="219"/>
    </location>
</feature>
<name>A0A9X7VZN7_9BACL</name>
<keyword evidence="9" id="KW-0378">Hydrolase</keyword>
<sequence>MSFSAKLRSDAGFLFDAIYQHPFVQDIAHERLAREAIIHYVQQDVMYLNTYARVYGLGIAKAQTREQMQMFHHLISVVLTGELVPHYNLCRVAKVQYEDMKRPVPVAPTAHHYMRHMLTSAYTGQLPDIIAAVLPCFWTYVDFGRRLAKEMDIASHPEHAFYDWISFYTSDEMLSGLKQLTDLLDALTENTSAEDLANIQSIFNDGCRMEYRFFDMAYTQERWSPAEDTLVEGATQ</sequence>
<evidence type="ECO:0000313" key="12">
    <source>
        <dbReference type="Proteomes" id="UP000663505"/>
    </source>
</evidence>
<evidence type="ECO:0000256" key="5">
    <source>
        <dbReference type="ARBA" id="ARBA00012684"/>
    </source>
</evidence>
<keyword evidence="7 9" id="KW-0784">Thiamine biosynthesis</keyword>
<dbReference type="Proteomes" id="UP000663505">
    <property type="component" value="Chromosome"/>
</dbReference>
<proteinExistence type="inferred from homology"/>
<dbReference type="PANTHER" id="PTHR43198">
    <property type="entry name" value="BIFUNCTIONAL TH2 PROTEIN"/>
    <property type="match status" value="1"/>
</dbReference>
<keyword evidence="12" id="KW-1185">Reference proteome</keyword>
<dbReference type="Gene3D" id="1.20.910.10">
    <property type="entry name" value="Heme oxygenase-like"/>
    <property type="match status" value="1"/>
</dbReference>
<dbReference type="NCBIfam" id="TIGR04306">
    <property type="entry name" value="salvage_TenA"/>
    <property type="match status" value="1"/>
</dbReference>
<dbReference type="PANTHER" id="PTHR43198:SF2">
    <property type="entry name" value="SI:CH1073-67J19.1-RELATED"/>
    <property type="match status" value="1"/>
</dbReference>
<comment type="subunit">
    <text evidence="4">Homotetramer.</text>
</comment>
<dbReference type="AlphaFoldDB" id="A0A9X7VZN7"/>
<dbReference type="RefSeq" id="WP_206657155.1">
    <property type="nucleotide sequence ID" value="NZ_CP071182.1"/>
</dbReference>
<dbReference type="Pfam" id="PF03070">
    <property type="entry name" value="TENA_THI-4"/>
    <property type="match status" value="1"/>
</dbReference>
<evidence type="ECO:0000256" key="9">
    <source>
        <dbReference type="RuleBase" id="RU363093"/>
    </source>
</evidence>
<accession>A0A9X7VZN7</accession>